<evidence type="ECO:0000313" key="5">
    <source>
        <dbReference type="EMBL" id="SMC25285.1"/>
    </source>
</evidence>
<dbReference type="GO" id="GO:0042941">
    <property type="term" value="P:D-alanine transmembrane transport"/>
    <property type="evidence" value="ECO:0007669"/>
    <property type="project" value="TreeGrafter"/>
</dbReference>
<dbReference type="InterPro" id="IPR027417">
    <property type="entry name" value="P-loop_NTPase"/>
</dbReference>
<evidence type="ECO:0000256" key="1">
    <source>
        <dbReference type="ARBA" id="ARBA00022448"/>
    </source>
</evidence>
<dbReference type="GO" id="GO:0015192">
    <property type="term" value="F:L-phenylalanine transmembrane transporter activity"/>
    <property type="evidence" value="ECO:0007669"/>
    <property type="project" value="TreeGrafter"/>
</dbReference>
<sequence>MTPLLRVERMTKTFDALVANREVSFQVNQGDLFGIIGPNGAGKTTLFNCIAGRYAPTSGRIFFDNRDVTSLSAHQMARLGLARTFQVYAASGDLTVLENVMVGCFLRTRSRFKARQRASEILEEFGLADLADTLLVEVPVAYQKLVTAATAVATRPKLLLLDEVAAGLNPTEVEQIMAMIRHINQNRGITVILIEHVMTLVMNLCHRIMVLDSGEKIAEGPPEEVAALPAVIKAYLGERYVQTQLGGQ</sequence>
<dbReference type="InterPro" id="IPR003439">
    <property type="entry name" value="ABC_transporter-like_ATP-bd"/>
</dbReference>
<dbReference type="GO" id="GO:0015188">
    <property type="term" value="F:L-isoleucine transmembrane transporter activity"/>
    <property type="evidence" value="ECO:0007669"/>
    <property type="project" value="TreeGrafter"/>
</dbReference>
<dbReference type="GO" id="GO:1903806">
    <property type="term" value="P:L-isoleucine import across plasma membrane"/>
    <property type="evidence" value="ECO:0007669"/>
    <property type="project" value="TreeGrafter"/>
</dbReference>
<dbReference type="Proteomes" id="UP000192783">
    <property type="component" value="Unassembled WGS sequence"/>
</dbReference>
<evidence type="ECO:0000256" key="3">
    <source>
        <dbReference type="ARBA" id="ARBA00022840"/>
    </source>
</evidence>
<dbReference type="PANTHER" id="PTHR45772:SF7">
    <property type="entry name" value="AMINO ACID ABC TRANSPORTER ATP-BINDING PROTEIN"/>
    <property type="match status" value="1"/>
</dbReference>
<dbReference type="Pfam" id="PF12399">
    <property type="entry name" value="BCA_ABC_TP_C"/>
    <property type="match status" value="1"/>
</dbReference>
<dbReference type="GO" id="GO:0016887">
    <property type="term" value="F:ATP hydrolysis activity"/>
    <property type="evidence" value="ECO:0007669"/>
    <property type="project" value="InterPro"/>
</dbReference>
<keyword evidence="6" id="KW-1185">Reference proteome</keyword>
<proteinExistence type="predicted"/>
<name>A0A1W1XN59_9BACT</name>
<gene>
    <name evidence="5" type="ORF">SAMN02746041_02290</name>
</gene>
<keyword evidence="2" id="KW-0547">Nucleotide-binding</keyword>
<dbReference type="CDD" id="cd03219">
    <property type="entry name" value="ABC_Mj1267_LivG_branched"/>
    <property type="match status" value="1"/>
</dbReference>
<dbReference type="Pfam" id="PF00005">
    <property type="entry name" value="ABC_tran"/>
    <property type="match status" value="1"/>
</dbReference>
<accession>A0A1W1XN59</accession>
<dbReference type="RefSeq" id="WP_084058014.1">
    <property type="nucleotide sequence ID" value="NZ_FWXF01000012.1"/>
</dbReference>
<dbReference type="InterPro" id="IPR032823">
    <property type="entry name" value="BCA_ABC_TP_C"/>
</dbReference>
<dbReference type="PANTHER" id="PTHR45772">
    <property type="entry name" value="CONSERVED COMPONENT OF ABC TRANSPORTER FOR NATURAL AMINO ACIDS-RELATED"/>
    <property type="match status" value="1"/>
</dbReference>
<evidence type="ECO:0000256" key="2">
    <source>
        <dbReference type="ARBA" id="ARBA00022741"/>
    </source>
</evidence>
<dbReference type="GO" id="GO:0015808">
    <property type="term" value="P:L-alanine transport"/>
    <property type="evidence" value="ECO:0007669"/>
    <property type="project" value="TreeGrafter"/>
</dbReference>
<organism evidence="5 6">
    <name type="scientific">Desulfacinum hydrothermale DSM 13146</name>
    <dbReference type="NCBI Taxonomy" id="1121390"/>
    <lineage>
        <taxon>Bacteria</taxon>
        <taxon>Pseudomonadati</taxon>
        <taxon>Thermodesulfobacteriota</taxon>
        <taxon>Syntrophobacteria</taxon>
        <taxon>Syntrophobacterales</taxon>
        <taxon>Syntrophobacteraceae</taxon>
        <taxon>Desulfacinum</taxon>
    </lineage>
</organism>
<dbReference type="SUPFAM" id="SSF52540">
    <property type="entry name" value="P-loop containing nucleoside triphosphate hydrolases"/>
    <property type="match status" value="1"/>
</dbReference>
<dbReference type="GO" id="GO:1903805">
    <property type="term" value="P:L-valine import across plasma membrane"/>
    <property type="evidence" value="ECO:0007669"/>
    <property type="project" value="TreeGrafter"/>
</dbReference>
<dbReference type="GO" id="GO:0005304">
    <property type="term" value="F:L-valine transmembrane transporter activity"/>
    <property type="evidence" value="ECO:0007669"/>
    <property type="project" value="TreeGrafter"/>
</dbReference>
<reference evidence="5 6" key="1">
    <citation type="submission" date="2017-04" db="EMBL/GenBank/DDBJ databases">
        <authorList>
            <person name="Afonso C.L."/>
            <person name="Miller P.J."/>
            <person name="Scott M.A."/>
            <person name="Spackman E."/>
            <person name="Goraichik I."/>
            <person name="Dimitrov K.M."/>
            <person name="Suarez D.L."/>
            <person name="Swayne D.E."/>
        </authorList>
    </citation>
    <scope>NUCLEOTIDE SEQUENCE [LARGE SCALE GENOMIC DNA]</scope>
    <source>
        <strain evidence="5 6">DSM 13146</strain>
    </source>
</reference>
<evidence type="ECO:0000313" key="6">
    <source>
        <dbReference type="Proteomes" id="UP000192783"/>
    </source>
</evidence>
<dbReference type="Gene3D" id="3.40.50.300">
    <property type="entry name" value="P-loop containing nucleotide triphosphate hydrolases"/>
    <property type="match status" value="1"/>
</dbReference>
<keyword evidence="3 5" id="KW-0067">ATP-binding</keyword>
<feature type="domain" description="ABC transporter" evidence="4">
    <location>
        <begin position="5"/>
        <end position="238"/>
    </location>
</feature>
<dbReference type="GO" id="GO:0005524">
    <property type="term" value="F:ATP binding"/>
    <property type="evidence" value="ECO:0007669"/>
    <property type="project" value="UniProtKB-KW"/>
</dbReference>
<evidence type="ECO:0000259" key="4">
    <source>
        <dbReference type="PROSITE" id="PS50893"/>
    </source>
</evidence>
<dbReference type="InterPro" id="IPR051120">
    <property type="entry name" value="ABC_AA/LPS_Transport"/>
</dbReference>
<protein>
    <submittedName>
        <fullName evidence="5">Amino acid/amide ABC transporter ATP-binding protein 1, HAAT family</fullName>
    </submittedName>
</protein>
<dbReference type="AlphaFoldDB" id="A0A1W1XN59"/>
<dbReference type="STRING" id="1121390.SAMN02746041_02290"/>
<dbReference type="GO" id="GO:0005886">
    <property type="term" value="C:plasma membrane"/>
    <property type="evidence" value="ECO:0007669"/>
    <property type="project" value="TreeGrafter"/>
</dbReference>
<dbReference type="OrthoDB" id="5405085at2"/>
<keyword evidence="1" id="KW-0813">Transport</keyword>
<dbReference type="PROSITE" id="PS50893">
    <property type="entry name" value="ABC_TRANSPORTER_2"/>
    <property type="match status" value="1"/>
</dbReference>
<dbReference type="EMBL" id="FWXF01000012">
    <property type="protein sequence ID" value="SMC25285.1"/>
    <property type="molecule type" value="Genomic_DNA"/>
</dbReference>
<dbReference type="SMART" id="SM00382">
    <property type="entry name" value="AAA"/>
    <property type="match status" value="1"/>
</dbReference>
<dbReference type="InterPro" id="IPR003593">
    <property type="entry name" value="AAA+_ATPase"/>
</dbReference>